<proteinExistence type="predicted"/>
<feature type="region of interest" description="Disordered" evidence="2">
    <location>
        <begin position="1002"/>
        <end position="1054"/>
    </location>
</feature>
<comment type="subcellular location">
    <subcellularLocation>
        <location evidence="1">Cytoplasm</location>
        <location evidence="1">Cytoskeleton</location>
        <location evidence="1">Cilium axoneme</location>
    </subcellularLocation>
</comment>
<organism evidence="4">
    <name type="scientific">Micromonas pusilla (strain CCMP1545)</name>
    <name type="common">Picoplanktonic green alga</name>
    <dbReference type="NCBI Taxonomy" id="564608"/>
    <lineage>
        <taxon>Eukaryota</taxon>
        <taxon>Viridiplantae</taxon>
        <taxon>Chlorophyta</taxon>
        <taxon>Mamiellophyceae</taxon>
        <taxon>Mamiellales</taxon>
        <taxon>Mamiellaceae</taxon>
        <taxon>Micromonas</taxon>
    </lineage>
</organism>
<evidence type="ECO:0000313" key="4">
    <source>
        <dbReference type="Proteomes" id="UP000001876"/>
    </source>
</evidence>
<dbReference type="Proteomes" id="UP000001876">
    <property type="component" value="Unassembled WGS sequence"/>
</dbReference>
<evidence type="ECO:0000256" key="2">
    <source>
        <dbReference type="SAM" id="MobiDB-lite"/>
    </source>
</evidence>
<dbReference type="GeneID" id="9688833"/>
<gene>
    <name evidence="3" type="ORF">MICPUCDRAFT_63720</name>
</gene>
<feature type="compositionally biased region" description="Basic and acidic residues" evidence="2">
    <location>
        <begin position="1002"/>
        <end position="1018"/>
    </location>
</feature>
<name>C1N5N4_MICPC</name>
<evidence type="ECO:0000256" key="1">
    <source>
        <dbReference type="ARBA" id="ARBA00004430"/>
    </source>
</evidence>
<accession>C1N5N4</accession>
<reference evidence="3 4" key="1">
    <citation type="journal article" date="2009" name="Science">
        <title>Green evolution and dynamic adaptations revealed by genomes of the marine picoeukaryotes Micromonas.</title>
        <authorList>
            <person name="Worden A.Z."/>
            <person name="Lee J.H."/>
            <person name="Mock T."/>
            <person name="Rouze P."/>
            <person name="Simmons M.P."/>
            <person name="Aerts A.L."/>
            <person name="Allen A.E."/>
            <person name="Cuvelier M.L."/>
            <person name="Derelle E."/>
            <person name="Everett M.V."/>
            <person name="Foulon E."/>
            <person name="Grimwood J."/>
            <person name="Gundlach H."/>
            <person name="Henrissat B."/>
            <person name="Napoli C."/>
            <person name="McDonald S.M."/>
            <person name="Parker M.S."/>
            <person name="Rombauts S."/>
            <person name="Salamov A."/>
            <person name="Von Dassow P."/>
            <person name="Badger J.H."/>
            <person name="Coutinho P.M."/>
            <person name="Demir E."/>
            <person name="Dubchak I."/>
            <person name="Gentemann C."/>
            <person name="Eikrem W."/>
            <person name="Gready J.E."/>
            <person name="John U."/>
            <person name="Lanier W."/>
            <person name="Lindquist E.A."/>
            <person name="Lucas S."/>
            <person name="Mayer K.F."/>
            <person name="Moreau H."/>
            <person name="Not F."/>
            <person name="Otillar R."/>
            <person name="Panaud O."/>
            <person name="Pangilinan J."/>
            <person name="Paulsen I."/>
            <person name="Piegu B."/>
            <person name="Poliakov A."/>
            <person name="Robbens S."/>
            <person name="Schmutz J."/>
            <person name="Toulza E."/>
            <person name="Wyss T."/>
            <person name="Zelensky A."/>
            <person name="Zhou K."/>
            <person name="Armbrust E.V."/>
            <person name="Bhattacharya D."/>
            <person name="Goodenough U.W."/>
            <person name="Van de Peer Y."/>
            <person name="Grigoriev I.V."/>
        </authorList>
    </citation>
    <scope>NUCLEOTIDE SEQUENCE [LARGE SCALE GENOMIC DNA]</scope>
    <source>
        <strain evidence="3 4">CCMP1545</strain>
    </source>
</reference>
<feature type="non-terminal residue" evidence="3">
    <location>
        <position position="1054"/>
    </location>
</feature>
<dbReference type="EMBL" id="GG663748">
    <property type="protein sequence ID" value="EEH52530.1"/>
    <property type="molecule type" value="Genomic_DNA"/>
</dbReference>
<dbReference type="Gene3D" id="3.80.10.10">
    <property type="entry name" value="Ribonuclease Inhibitor"/>
    <property type="match status" value="1"/>
</dbReference>
<sequence length="1054" mass="108665">MDAALGAARDPCAVAGTLAALHCGALKAGITRWGETMTGCAHALDVLASPKCAAGVVVDDDTDADEADLFPGSAANNAHGRAHNGVDARACVETVAAKALPCSRECGDAFVSVASACGGVVPRAGRWRHDGGHLAAACSAAVASAHASCASHRECQGVFEAMPRKDATFFATRPARVAAARRAAAARRGEFDASKVDVTPPADKLDWAEQHVWGVLPEETCHDDRLELDARGNNLQGKPPSCAWESAKAGGAVLLSRNRLSGEMSPVGDVHTVHAGFNTLRGELGDVFGKAVANGLAKLVVNDNNFTSRDGLARLGGSKRLEILDVSSNALGPAGSATLAKDLASFPALTRYDVGGNDWDHAAIARSVVTDANAKKRPEYVALHAQVTLPAASAPSDACGRCANFKNDVLAGDANPHIARVALRHCTHTNGCEHVAEDASGSGSGSAPSPPVLESVTCALRAALEPELVRRAARRLRDARDDATLVDANGPDKSVTFASVLRDMSAWDVKLLDGVVDGDDGALVLGYTLTPSANGGGDDDVVAEALHAALERLKRAPPSPLSFASKHCSGAHEHHGGAREDLIRAADAASAHLHAAHVDVRGGCAVGRMGENCDYVCATEWSRTATSPRRAGLLAGAALGRAAKTTMKTPAAVRSRSPSPNAIARRMRALATKINADASADDVYDDGASCSRLDASRGACVRGGGLDVIASHEFIGDATTTPRPRLAYALETCASDCRGRANLAVASCTHWLVDKARASLRDDCRVAVADMQRACGGASSSSSSAAASSYAPEACAGKAPNAFARLGEPLAPHASGCETCGIVHYLEAHGLSRDDHDAVDGSHAGGVFRATTRRDTWETDVGRRARAAMNRAEADARAAWGTLTPREDAATTIDAASLGAANAVVVDVDAAAGSRAPPSSRRSPMFPTCSAHLECSARCHAHVHSAVMRHCSAWIDGEGGDDARGACEDAIDAAPAACEARERATCVDSVAVGFRALLDAKPKPRDAKKTDADAEQKMTTKTTKKKTTPPLAELGGLAAAPGREKAARAAAAAA</sequence>
<dbReference type="SUPFAM" id="SSF52047">
    <property type="entry name" value="RNI-like"/>
    <property type="match status" value="1"/>
</dbReference>
<keyword evidence="4" id="KW-1185">Reference proteome</keyword>
<protein>
    <submittedName>
        <fullName evidence="3">Predicted protein</fullName>
    </submittedName>
</protein>
<evidence type="ECO:0000313" key="3">
    <source>
        <dbReference type="EMBL" id="EEH52530.1"/>
    </source>
</evidence>
<dbReference type="KEGG" id="mpp:MICPUCDRAFT_63720"/>
<dbReference type="RefSeq" id="XP_003063394.1">
    <property type="nucleotide sequence ID" value="XM_003063348.1"/>
</dbReference>
<dbReference type="InterPro" id="IPR032675">
    <property type="entry name" value="LRR_dom_sf"/>
</dbReference>
<dbReference type="AlphaFoldDB" id="C1N5N4"/>
<feature type="compositionally biased region" description="Low complexity" evidence="2">
    <location>
        <begin position="1028"/>
        <end position="1041"/>
    </location>
</feature>
<dbReference type="GO" id="GO:0005930">
    <property type="term" value="C:axoneme"/>
    <property type="evidence" value="ECO:0007669"/>
    <property type="project" value="UniProtKB-SubCell"/>
</dbReference>